<dbReference type="InterPro" id="IPR018328">
    <property type="entry name" value="Rad4_beta-hairpin_dom3"/>
</dbReference>
<name>A0AAV5RXA4_MAUHU</name>
<dbReference type="GO" id="GO:0003684">
    <property type="term" value="F:damaged DNA binding"/>
    <property type="evidence" value="ECO:0007669"/>
    <property type="project" value="InterPro"/>
</dbReference>
<dbReference type="InterPro" id="IPR036985">
    <property type="entry name" value="Transglutaminase-like_sf"/>
</dbReference>
<feature type="compositionally biased region" description="Acidic residues" evidence="8">
    <location>
        <begin position="87"/>
        <end position="99"/>
    </location>
</feature>
<dbReference type="InterPro" id="IPR018026">
    <property type="entry name" value="DNA_repair_Rad4-like"/>
</dbReference>
<keyword evidence="3" id="KW-0227">DNA damage</keyword>
<feature type="region of interest" description="Disordered" evidence="8">
    <location>
        <begin position="662"/>
        <end position="731"/>
    </location>
</feature>
<dbReference type="InterPro" id="IPR018327">
    <property type="entry name" value="BHD_2"/>
</dbReference>
<dbReference type="Pfam" id="PF10403">
    <property type="entry name" value="BHD_1"/>
    <property type="match status" value="1"/>
</dbReference>
<evidence type="ECO:0000313" key="13">
    <source>
        <dbReference type="Proteomes" id="UP001377567"/>
    </source>
</evidence>
<feature type="domain" description="Rad4 beta-hairpin" evidence="11">
    <location>
        <begin position="544"/>
        <end position="619"/>
    </location>
</feature>
<dbReference type="GO" id="GO:0003697">
    <property type="term" value="F:single-stranded DNA binding"/>
    <property type="evidence" value="ECO:0007669"/>
    <property type="project" value="TreeGrafter"/>
</dbReference>
<dbReference type="AlphaFoldDB" id="A0AAV5RXA4"/>
<dbReference type="GO" id="GO:0006298">
    <property type="term" value="P:mismatch repair"/>
    <property type="evidence" value="ECO:0007669"/>
    <property type="project" value="TreeGrafter"/>
</dbReference>
<evidence type="ECO:0000256" key="4">
    <source>
        <dbReference type="ARBA" id="ARBA00023125"/>
    </source>
</evidence>
<keyword evidence="6" id="KW-0539">Nucleus</keyword>
<dbReference type="NCBIfam" id="TIGR00605">
    <property type="entry name" value="rad4"/>
    <property type="match status" value="1"/>
</dbReference>
<evidence type="ECO:0000256" key="2">
    <source>
        <dbReference type="ARBA" id="ARBA00009525"/>
    </source>
</evidence>
<evidence type="ECO:0000256" key="1">
    <source>
        <dbReference type="ARBA" id="ARBA00004123"/>
    </source>
</evidence>
<feature type="compositionally biased region" description="Low complexity" evidence="8">
    <location>
        <begin position="75"/>
        <end position="86"/>
    </location>
</feature>
<organism evidence="12 13">
    <name type="scientific">Maudiozyma humilis</name>
    <name type="common">Sour dough yeast</name>
    <name type="synonym">Kazachstania humilis</name>
    <dbReference type="NCBI Taxonomy" id="51915"/>
    <lineage>
        <taxon>Eukaryota</taxon>
        <taxon>Fungi</taxon>
        <taxon>Dikarya</taxon>
        <taxon>Ascomycota</taxon>
        <taxon>Saccharomycotina</taxon>
        <taxon>Saccharomycetes</taxon>
        <taxon>Saccharomycetales</taxon>
        <taxon>Saccharomycetaceae</taxon>
        <taxon>Maudiozyma</taxon>
    </lineage>
</organism>
<feature type="compositionally biased region" description="Low complexity" evidence="8">
    <location>
        <begin position="707"/>
        <end position="718"/>
    </location>
</feature>
<dbReference type="Proteomes" id="UP001377567">
    <property type="component" value="Unassembled WGS sequence"/>
</dbReference>
<evidence type="ECO:0000259" key="9">
    <source>
        <dbReference type="SMART" id="SM01030"/>
    </source>
</evidence>
<dbReference type="Gene3D" id="3.30.70.2460">
    <property type="entry name" value="Rad4, beta-hairpin domain BHD3"/>
    <property type="match status" value="1"/>
</dbReference>
<gene>
    <name evidence="12" type="ORF">DAKH74_026590</name>
</gene>
<keyword evidence="13" id="KW-1185">Reference proteome</keyword>
<keyword evidence="4" id="KW-0238">DNA-binding</keyword>
<evidence type="ECO:0000256" key="6">
    <source>
        <dbReference type="ARBA" id="ARBA00023242"/>
    </source>
</evidence>
<feature type="coiled-coil region" evidence="7">
    <location>
        <begin position="615"/>
        <end position="642"/>
    </location>
</feature>
<dbReference type="Gene3D" id="3.90.260.10">
    <property type="entry name" value="Transglutaminase-like"/>
    <property type="match status" value="1"/>
</dbReference>
<dbReference type="Pfam" id="PF10405">
    <property type="entry name" value="BHD_3"/>
    <property type="match status" value="1"/>
</dbReference>
<dbReference type="SUPFAM" id="SSF54001">
    <property type="entry name" value="Cysteine proteinases"/>
    <property type="match status" value="1"/>
</dbReference>
<feature type="region of interest" description="Disordered" evidence="8">
    <location>
        <begin position="18"/>
        <end position="108"/>
    </location>
</feature>
<evidence type="ECO:0000259" key="10">
    <source>
        <dbReference type="SMART" id="SM01031"/>
    </source>
</evidence>
<comment type="similarity">
    <text evidence="2">Belongs to the XPC family.</text>
</comment>
<dbReference type="GO" id="GO:0005737">
    <property type="term" value="C:cytoplasm"/>
    <property type="evidence" value="ECO:0007669"/>
    <property type="project" value="TreeGrafter"/>
</dbReference>
<dbReference type="Gene3D" id="2.20.20.110">
    <property type="entry name" value="Rad4, beta-hairpin domain BHD1"/>
    <property type="match status" value="1"/>
</dbReference>
<evidence type="ECO:0000313" key="12">
    <source>
        <dbReference type="EMBL" id="GMM56043.1"/>
    </source>
</evidence>
<dbReference type="PANTHER" id="PTHR12135:SF0">
    <property type="entry name" value="DNA REPAIR PROTEIN COMPLEMENTING XP-C CELLS"/>
    <property type="match status" value="1"/>
</dbReference>
<dbReference type="EMBL" id="BTGD01000006">
    <property type="protein sequence ID" value="GMM56043.1"/>
    <property type="molecule type" value="Genomic_DNA"/>
</dbReference>
<reference evidence="12 13" key="1">
    <citation type="journal article" date="2023" name="Elife">
        <title>Identification of key yeast species and microbe-microbe interactions impacting larval growth of Drosophila in the wild.</title>
        <authorList>
            <person name="Mure A."/>
            <person name="Sugiura Y."/>
            <person name="Maeda R."/>
            <person name="Honda K."/>
            <person name="Sakurai N."/>
            <person name="Takahashi Y."/>
            <person name="Watada M."/>
            <person name="Katoh T."/>
            <person name="Gotoh A."/>
            <person name="Gotoh Y."/>
            <person name="Taniguchi I."/>
            <person name="Nakamura K."/>
            <person name="Hayashi T."/>
            <person name="Katayama T."/>
            <person name="Uemura T."/>
            <person name="Hattori Y."/>
        </authorList>
    </citation>
    <scope>NUCLEOTIDE SEQUENCE [LARGE SCALE GENOMIC DNA]</scope>
    <source>
        <strain evidence="12 13">KH-74</strain>
    </source>
</reference>
<evidence type="ECO:0000256" key="8">
    <source>
        <dbReference type="SAM" id="MobiDB-lite"/>
    </source>
</evidence>
<dbReference type="InterPro" id="IPR018325">
    <property type="entry name" value="Rad4/PNGase_transGLS-fold"/>
</dbReference>
<dbReference type="Gene3D" id="3.30.60.290">
    <property type="entry name" value="Rad4, beta-hairpin domain BHD2"/>
    <property type="match status" value="1"/>
</dbReference>
<protein>
    <submittedName>
        <fullName evidence="12">Rad4 protein</fullName>
    </submittedName>
</protein>
<dbReference type="GO" id="GO:0000111">
    <property type="term" value="C:nucleotide-excision repair factor 2 complex"/>
    <property type="evidence" value="ECO:0007669"/>
    <property type="project" value="TreeGrafter"/>
</dbReference>
<dbReference type="InterPro" id="IPR038765">
    <property type="entry name" value="Papain-like_cys_pep_sf"/>
</dbReference>
<dbReference type="SMART" id="SM01030">
    <property type="entry name" value="BHD_1"/>
    <property type="match status" value="1"/>
</dbReference>
<dbReference type="GO" id="GO:0071942">
    <property type="term" value="C:XPC complex"/>
    <property type="evidence" value="ECO:0007669"/>
    <property type="project" value="TreeGrafter"/>
</dbReference>
<evidence type="ECO:0000256" key="5">
    <source>
        <dbReference type="ARBA" id="ARBA00023204"/>
    </source>
</evidence>
<feature type="domain" description="Rad4 beta-hairpin" evidence="9">
    <location>
        <begin position="427"/>
        <end position="484"/>
    </location>
</feature>
<keyword evidence="7" id="KW-0175">Coiled coil</keyword>
<dbReference type="SMART" id="SM01032">
    <property type="entry name" value="BHD_3"/>
    <property type="match status" value="1"/>
</dbReference>
<evidence type="ECO:0000256" key="7">
    <source>
        <dbReference type="SAM" id="Coils"/>
    </source>
</evidence>
<dbReference type="InterPro" id="IPR004583">
    <property type="entry name" value="DNA_repair_Rad4"/>
</dbReference>
<dbReference type="SMART" id="SM01031">
    <property type="entry name" value="BHD_2"/>
    <property type="match status" value="1"/>
</dbReference>
<comment type="caution">
    <text evidence="12">The sequence shown here is derived from an EMBL/GenBank/DDBJ whole genome shotgun (WGS) entry which is preliminary data.</text>
</comment>
<evidence type="ECO:0000259" key="11">
    <source>
        <dbReference type="SMART" id="SM01032"/>
    </source>
</evidence>
<feature type="compositionally biased region" description="Acidic residues" evidence="8">
    <location>
        <begin position="64"/>
        <end position="74"/>
    </location>
</feature>
<dbReference type="InterPro" id="IPR042488">
    <property type="entry name" value="Rad4_BHD3_sf"/>
</dbReference>
<dbReference type="InterPro" id="IPR018326">
    <property type="entry name" value="Rad4_beta-hairpin_dom1"/>
</dbReference>
<evidence type="ECO:0000256" key="3">
    <source>
        <dbReference type="ARBA" id="ARBA00022763"/>
    </source>
</evidence>
<keyword evidence="5" id="KW-0234">DNA repair</keyword>
<feature type="domain" description="Rad4 beta-hairpin" evidence="10">
    <location>
        <begin position="486"/>
        <end position="535"/>
    </location>
</feature>
<comment type="subcellular location">
    <subcellularLocation>
        <location evidence="1">Nucleus</location>
    </subcellularLocation>
</comment>
<sequence>MPDNSLPREYFELIRKAVRERNSGGAGGAGERPLKRHRRGARLPRVEGLPEPATEPQVVINLEEAPEETPDEVIEVSSGESGSPSESEYDSDDFEDVSDDATGQKPLGNISVTIHKPKEVEEAKSAVRNVCCNDEKKHRRFMHMFQLLCLVSHGAVRNSWLNNSKLSRKLNRLVPDKVYELLHPQKDSEMPLRSTRKLLDGLKQTMALWQKHWKVTQRYANGTGLYMQSWDEEKRGEPWKGNFLSKDSFVKQVLKGVGDRDVAAQGFVALLRSCNVNARLVMSPQPCDFTDLKERCRPYDVPYDDMTKYPLFWCEVWDKFAKQWVTVDPVGLKLIEQVRHASKLEPRGAACCRRNMMRYVVAYDRQEGCRDITRRYCQWLNAKVRRRRITKDPQGQEWFGRVVGALHRRKRTKIDDYEDEYFEVRNEDEGMPDNLSDIRNHPYYILERDLRVNQVLCPGSRECGYLNLQKKGLQLKVYLRRDVVDLKSGRQWYSEGRVLKTGSRYLKTVQRKGRDGEMEDERLYPREATELYVPHPATYPLGEIKKNTFGNIEVFVPSMIPANCCLIESPLAVRAAKAVGVQYAPAVTRFKFERGAKAKAVVSGVVVAHWFKDAVLAAIEALQDAEEDRERQELEVQALEGWKKLLVKMRIKSDLNSTYGTVREVEENEREQESQAAAGGGGGFFVTGSAIAPDHAPEPQSSDDESQQASQHSGSSSGLEDEYAAFMDDIA</sequence>
<accession>A0AAV5RXA4</accession>
<proteinExistence type="inferred from homology"/>
<dbReference type="Pfam" id="PF03835">
    <property type="entry name" value="Rad4"/>
    <property type="match status" value="1"/>
</dbReference>
<dbReference type="GO" id="GO:0006289">
    <property type="term" value="P:nucleotide-excision repair"/>
    <property type="evidence" value="ECO:0007669"/>
    <property type="project" value="InterPro"/>
</dbReference>
<dbReference type="PANTHER" id="PTHR12135">
    <property type="entry name" value="DNA REPAIR PROTEIN XP-C / RAD4"/>
    <property type="match status" value="1"/>
</dbReference>